<accession>E0NK42</accession>
<protein>
    <submittedName>
        <fullName evidence="4">Transcriptional regulator, TetR family</fullName>
    </submittedName>
</protein>
<dbReference type="AlphaFoldDB" id="E0NK42"/>
<dbReference type="STRING" id="862517.HMPREF9225_0531"/>
<proteinExistence type="predicted"/>
<comment type="caution">
    <text evidence="4">The sequence shown here is derived from an EMBL/GenBank/DDBJ whole genome shotgun (WGS) entry which is preliminary data.</text>
</comment>
<dbReference type="GO" id="GO:0003677">
    <property type="term" value="F:DNA binding"/>
    <property type="evidence" value="ECO:0007669"/>
    <property type="project" value="UniProtKB-UniRule"/>
</dbReference>
<dbReference type="PROSITE" id="PS50977">
    <property type="entry name" value="HTH_TETR_2"/>
    <property type="match status" value="1"/>
</dbReference>
<dbReference type="InterPro" id="IPR001647">
    <property type="entry name" value="HTH_TetR"/>
</dbReference>
<keyword evidence="1 2" id="KW-0238">DNA-binding</keyword>
<organism evidence="4 5">
    <name type="scientific">Peptoniphilus duerdenii ATCC BAA-1640</name>
    <dbReference type="NCBI Taxonomy" id="862517"/>
    <lineage>
        <taxon>Bacteria</taxon>
        <taxon>Bacillati</taxon>
        <taxon>Bacillota</taxon>
        <taxon>Tissierellia</taxon>
        <taxon>Tissierellales</taxon>
        <taxon>Peptoniphilaceae</taxon>
        <taxon>Peptoniphilus</taxon>
    </lineage>
</organism>
<sequence>MIILLKLKFCKNGGMDMANRNHELDKPIIEAAKIEFLQNGFQAASIGNIAKRAGVTTGAIYTRYKGKDELFYSLIKEFLEAISVKRKENEYSYREYCVDKNFDHFLRSIQKETKGYVDVLFKYYEECKLILCSSKGSSVEAIFCEMMNNKISITKQFIRENIDPNISEMKLDLVELLMNQQFSAFKLVIEKGYSKEETIEYTKMLGEFIGAGWEKIFDEIINRY</sequence>
<dbReference type="Proteomes" id="UP000003280">
    <property type="component" value="Unassembled WGS sequence"/>
</dbReference>
<evidence type="ECO:0000313" key="5">
    <source>
        <dbReference type="Proteomes" id="UP000003280"/>
    </source>
</evidence>
<gene>
    <name evidence="4" type="ORF">HMPREF9225_0531</name>
</gene>
<feature type="domain" description="HTH tetR-type" evidence="3">
    <location>
        <begin position="22"/>
        <end position="82"/>
    </location>
</feature>
<evidence type="ECO:0000259" key="3">
    <source>
        <dbReference type="PROSITE" id="PS50977"/>
    </source>
</evidence>
<dbReference type="InterPro" id="IPR009057">
    <property type="entry name" value="Homeodomain-like_sf"/>
</dbReference>
<keyword evidence="5" id="KW-1185">Reference proteome</keyword>
<dbReference type="PANTHER" id="PTHR43479">
    <property type="entry name" value="ACREF/ENVCD OPERON REPRESSOR-RELATED"/>
    <property type="match status" value="1"/>
</dbReference>
<dbReference type="EMBL" id="AEEH01000020">
    <property type="protein sequence ID" value="EFM25825.1"/>
    <property type="molecule type" value="Genomic_DNA"/>
</dbReference>
<dbReference type="PANTHER" id="PTHR43479:SF11">
    <property type="entry name" value="ACREF_ENVCD OPERON REPRESSOR-RELATED"/>
    <property type="match status" value="1"/>
</dbReference>
<dbReference type="HOGENOM" id="CLU_069356_6_0_9"/>
<reference evidence="4 5" key="1">
    <citation type="submission" date="2010-07" db="EMBL/GenBank/DDBJ databases">
        <authorList>
            <person name="Muzny D."/>
            <person name="Qin X."/>
            <person name="Deng J."/>
            <person name="Jiang H."/>
            <person name="Liu Y."/>
            <person name="Qu J."/>
            <person name="Song X.-Z."/>
            <person name="Zhang L."/>
            <person name="Thornton R."/>
            <person name="Coyle M."/>
            <person name="Francisco L."/>
            <person name="Jackson L."/>
            <person name="Javaid M."/>
            <person name="Korchina V."/>
            <person name="Kovar C."/>
            <person name="Mata R."/>
            <person name="Mathew T."/>
            <person name="Ngo R."/>
            <person name="Nguyen L."/>
            <person name="Nguyen N."/>
            <person name="Okwuonu G."/>
            <person name="Ongeri F."/>
            <person name="Pham C."/>
            <person name="Simmons D."/>
            <person name="Wilczek-Boney K."/>
            <person name="Hale W."/>
            <person name="Jakkamsetti A."/>
            <person name="Pham P."/>
            <person name="Ruth R."/>
            <person name="San Lucas F."/>
            <person name="Warren J."/>
            <person name="Zhang J."/>
            <person name="Zhao Z."/>
            <person name="Zhou C."/>
            <person name="Zhu D."/>
            <person name="Lee S."/>
            <person name="Bess C."/>
            <person name="Blankenburg K."/>
            <person name="Forbes L."/>
            <person name="Fu Q."/>
            <person name="Gubbala S."/>
            <person name="Hirani K."/>
            <person name="Jayaseelan J.C."/>
            <person name="Lara F."/>
            <person name="Munidasa M."/>
            <person name="Palculict T."/>
            <person name="Patil S."/>
            <person name="Pu L.-L."/>
            <person name="Saada N."/>
            <person name="Tang L."/>
            <person name="Weissenberger G."/>
            <person name="Zhu Y."/>
            <person name="Hemphill L."/>
            <person name="Shang Y."/>
            <person name="Youmans B."/>
            <person name="Ayvaz T."/>
            <person name="Ross M."/>
            <person name="Santibanez J."/>
            <person name="Aqrawi P."/>
            <person name="Gross S."/>
            <person name="Joshi V."/>
            <person name="Fowler G."/>
            <person name="Nazareth L."/>
            <person name="Reid J."/>
            <person name="Worley K."/>
            <person name="Petrosino J."/>
            <person name="Highlander S."/>
            <person name="Gibbs R."/>
        </authorList>
    </citation>
    <scope>NUCLEOTIDE SEQUENCE [LARGE SCALE GENOMIC DNA]</scope>
    <source>
        <strain evidence="4 5">ATCC BAA-1640</strain>
    </source>
</reference>
<dbReference type="PRINTS" id="PR00455">
    <property type="entry name" value="HTHTETR"/>
</dbReference>
<dbReference type="eggNOG" id="COG1309">
    <property type="taxonomic scope" value="Bacteria"/>
</dbReference>
<feature type="DNA-binding region" description="H-T-H motif" evidence="2">
    <location>
        <begin position="45"/>
        <end position="64"/>
    </location>
</feature>
<dbReference type="Pfam" id="PF00440">
    <property type="entry name" value="TetR_N"/>
    <property type="match status" value="1"/>
</dbReference>
<name>E0NK42_9FIRM</name>
<dbReference type="InterPro" id="IPR050624">
    <property type="entry name" value="HTH-type_Tx_Regulator"/>
</dbReference>
<dbReference type="Gene3D" id="1.10.357.10">
    <property type="entry name" value="Tetracycline Repressor, domain 2"/>
    <property type="match status" value="1"/>
</dbReference>
<evidence type="ECO:0000256" key="1">
    <source>
        <dbReference type="ARBA" id="ARBA00023125"/>
    </source>
</evidence>
<dbReference type="SUPFAM" id="SSF46689">
    <property type="entry name" value="Homeodomain-like"/>
    <property type="match status" value="1"/>
</dbReference>
<evidence type="ECO:0000313" key="4">
    <source>
        <dbReference type="EMBL" id="EFM25825.1"/>
    </source>
</evidence>
<evidence type="ECO:0000256" key="2">
    <source>
        <dbReference type="PROSITE-ProRule" id="PRU00335"/>
    </source>
</evidence>